<evidence type="ECO:0000313" key="6">
    <source>
        <dbReference type="Proteomes" id="UP000501926"/>
    </source>
</evidence>
<dbReference type="EMBL" id="CT573072">
    <property type="protein sequence ID" value="CAJ72459.1"/>
    <property type="molecule type" value="Genomic_DNA"/>
</dbReference>
<dbReference type="KEGG" id="kst:KSMBR1_1469"/>
<dbReference type="RefSeq" id="WP_099324721.1">
    <property type="nucleotide sequence ID" value="NZ_CP049055.1"/>
</dbReference>
<dbReference type="EMBL" id="LT934425">
    <property type="protein sequence ID" value="SOH03968.1"/>
    <property type="molecule type" value="Genomic_DNA"/>
</dbReference>
<dbReference type="EMBL" id="CP049055">
    <property type="protein sequence ID" value="QII10165.1"/>
    <property type="molecule type" value="Genomic_DNA"/>
</dbReference>
<evidence type="ECO:0000313" key="2">
    <source>
        <dbReference type="EMBL" id="CAJ72459.1"/>
    </source>
</evidence>
<reference evidence="3 6" key="5">
    <citation type="submission" date="2020-02" db="EMBL/GenBank/DDBJ databases">
        <title>Newly sequenced genome of strain CSTR1 showed variability in Candidatus Kuenenia stuttgartiensis genomes.</title>
        <authorList>
            <person name="Ding C."/>
            <person name="Adrian L."/>
        </authorList>
    </citation>
    <scope>NUCLEOTIDE SEQUENCE [LARGE SCALE GENOMIC DNA]</scope>
    <source>
        <strain evidence="3 6">CSTR1</strain>
    </source>
</reference>
<evidence type="ECO:0000256" key="1">
    <source>
        <dbReference type="SAM" id="MobiDB-lite"/>
    </source>
</evidence>
<gene>
    <name evidence="3" type="ORF">KsCSTR_07860</name>
    <name evidence="4" type="ORF">KSMBR1_1469</name>
    <name evidence="2" type="ORF">kustd1714</name>
</gene>
<dbReference type="AlphaFoldDB" id="Q1PZE3"/>
<protein>
    <recommendedName>
        <fullName evidence="7">Carboxypeptidase regulatory-like domain-containing protein</fullName>
    </recommendedName>
</protein>
<feature type="compositionally biased region" description="Basic and acidic residues" evidence="1">
    <location>
        <begin position="128"/>
        <end position="143"/>
    </location>
</feature>
<sequence>MVKLYVTVLFLGMQFFTVVRGDIIVLKDIDKKIDFRILGVTDEYVSIEIPKKDMKSLDMLFLQRDTFPDVIHLNTEEISLKCKVKEIKKDEIIVMIPTLAVSSLQMSFQENGVEETFPAKKMYKSHVAETGKRMDSKKERQSESLESQIQNLTDNREEELTDELRTGIVGKSNAKKYYRFKTKKVFEEEDAFDKNEFVDFGTNADDGATRIWEEKTSGASGVEADKLLPEEAVDTDGEVAEEATVLQDASLGSVEGRILKSGKPIKDCQVQLRRLEKGGLLSRDYRLVDGALELEMVTNDEGYYHFMNVMPGEYKLYWKPPLETTWVRRFKMEPDIIVESGKTIKPRDIEILKRTLN</sequence>
<keyword evidence="5" id="KW-1185">Reference proteome</keyword>
<reference evidence="5" key="4">
    <citation type="submission" date="2017-10" db="EMBL/GenBank/DDBJ databases">
        <authorList>
            <person name="Frank J."/>
        </authorList>
    </citation>
    <scope>NUCLEOTIDE SEQUENCE [LARGE SCALE GENOMIC DNA]</scope>
</reference>
<evidence type="ECO:0000313" key="4">
    <source>
        <dbReference type="EMBL" id="SOH03968.1"/>
    </source>
</evidence>
<reference evidence="2" key="1">
    <citation type="journal article" date="2006" name="Nature">
        <title>Deciphering the evolution and metabolism of an anammox bacterium from a community genome.</title>
        <authorList>
            <person name="Strous M."/>
            <person name="Pelletier E."/>
            <person name="Mangenot S."/>
            <person name="Rattei T."/>
            <person name="Lehner A."/>
            <person name="Taylor M.W."/>
            <person name="Horn M."/>
            <person name="Daims H."/>
            <person name="Bartol-Mavel D."/>
            <person name="Wincker P."/>
            <person name="Barbe V."/>
            <person name="Fonknechten N."/>
            <person name="Vallenet D."/>
            <person name="Segurens B."/>
            <person name="Schenowitz-Truong C."/>
            <person name="Medigue C."/>
            <person name="Collingro A."/>
            <person name="Snel B."/>
            <person name="Dutilh B.E."/>
            <person name="OpDenCamp H.J.M."/>
            <person name="vanDerDrift C."/>
            <person name="Cirpus I."/>
            <person name="vanDePas-Schoonen K.T."/>
            <person name="Harhangi H.R."/>
            <person name="vanNiftrik L."/>
            <person name="Schmid M."/>
            <person name="Keltjens J."/>
            <person name="vanDeVossenberg J."/>
            <person name="Kartal B."/>
            <person name="Meier H."/>
            <person name="Frishman D."/>
            <person name="Huynen M.A."/>
            <person name="Mewes H."/>
            <person name="Weissenbach J."/>
            <person name="Jetten M.S.M."/>
            <person name="Wagner M."/>
            <person name="LePaslier D."/>
        </authorList>
    </citation>
    <scope>NUCLEOTIDE SEQUENCE</scope>
</reference>
<evidence type="ECO:0000313" key="5">
    <source>
        <dbReference type="Proteomes" id="UP000221734"/>
    </source>
</evidence>
<name>Q1PZE3_KUEST</name>
<feature type="region of interest" description="Disordered" evidence="1">
    <location>
        <begin position="128"/>
        <end position="150"/>
    </location>
</feature>
<dbReference type="Proteomes" id="UP000501926">
    <property type="component" value="Chromosome"/>
</dbReference>
<dbReference type="Proteomes" id="UP000221734">
    <property type="component" value="Chromosome Kuenenia_stuttgartiensis_MBR1"/>
</dbReference>
<proteinExistence type="predicted"/>
<evidence type="ECO:0000313" key="3">
    <source>
        <dbReference type="EMBL" id="QII10165.1"/>
    </source>
</evidence>
<organism evidence="2">
    <name type="scientific">Kuenenia stuttgartiensis</name>
    <dbReference type="NCBI Taxonomy" id="174633"/>
    <lineage>
        <taxon>Bacteria</taxon>
        <taxon>Pseudomonadati</taxon>
        <taxon>Planctomycetota</taxon>
        <taxon>Candidatus Brocadiia</taxon>
        <taxon>Candidatus Brocadiales</taxon>
        <taxon>Candidatus Brocadiaceae</taxon>
        <taxon>Candidatus Kuenenia</taxon>
    </lineage>
</organism>
<accession>Q1PZE3</accession>
<reference evidence="4" key="3">
    <citation type="submission" date="2017-10" db="EMBL/GenBank/DDBJ databases">
        <authorList>
            <person name="Banno H."/>
            <person name="Chua N.-H."/>
        </authorList>
    </citation>
    <scope>NUCLEOTIDE SEQUENCE [LARGE SCALE GENOMIC DNA]</scope>
    <source>
        <strain evidence="4">Kuenenia_mbr1_ru-nijmegen</strain>
    </source>
</reference>
<evidence type="ECO:0008006" key="7">
    <source>
        <dbReference type="Google" id="ProtNLM"/>
    </source>
</evidence>
<reference evidence="2" key="2">
    <citation type="submission" date="2006-01" db="EMBL/GenBank/DDBJ databases">
        <authorList>
            <person name="Genoscope"/>
        </authorList>
    </citation>
    <scope>NUCLEOTIDE SEQUENCE</scope>
</reference>
<dbReference type="OrthoDB" id="260576at2"/>